<protein>
    <submittedName>
        <fullName evidence="2">Uncharacterized protein</fullName>
    </submittedName>
</protein>
<reference evidence="2" key="1">
    <citation type="journal article" date="2023" name="Mol. Phylogenet. Evol.">
        <title>Genome-scale phylogeny and comparative genomics of the fungal order Sordariales.</title>
        <authorList>
            <person name="Hensen N."/>
            <person name="Bonometti L."/>
            <person name="Westerberg I."/>
            <person name="Brannstrom I.O."/>
            <person name="Guillou S."/>
            <person name="Cros-Aarteil S."/>
            <person name="Calhoun S."/>
            <person name="Haridas S."/>
            <person name="Kuo A."/>
            <person name="Mondo S."/>
            <person name="Pangilinan J."/>
            <person name="Riley R."/>
            <person name="LaButti K."/>
            <person name="Andreopoulos B."/>
            <person name="Lipzen A."/>
            <person name="Chen C."/>
            <person name="Yan M."/>
            <person name="Daum C."/>
            <person name="Ng V."/>
            <person name="Clum A."/>
            <person name="Steindorff A."/>
            <person name="Ohm R.A."/>
            <person name="Martin F."/>
            <person name="Silar P."/>
            <person name="Natvig D.O."/>
            <person name="Lalanne C."/>
            <person name="Gautier V."/>
            <person name="Ament-Velasquez S.L."/>
            <person name="Kruys A."/>
            <person name="Hutchinson M.I."/>
            <person name="Powell A.J."/>
            <person name="Barry K."/>
            <person name="Miller A.N."/>
            <person name="Grigoriev I.V."/>
            <person name="Debuchy R."/>
            <person name="Gladieux P."/>
            <person name="Hiltunen Thoren M."/>
            <person name="Johannesson H."/>
        </authorList>
    </citation>
    <scope>NUCLEOTIDE SEQUENCE</scope>
    <source>
        <strain evidence="2">CBS 118394</strain>
    </source>
</reference>
<evidence type="ECO:0000256" key="1">
    <source>
        <dbReference type="SAM" id="MobiDB-lite"/>
    </source>
</evidence>
<evidence type="ECO:0000313" key="3">
    <source>
        <dbReference type="Proteomes" id="UP001283341"/>
    </source>
</evidence>
<proteinExistence type="predicted"/>
<dbReference type="AlphaFoldDB" id="A0AAE0HYH6"/>
<evidence type="ECO:0000313" key="2">
    <source>
        <dbReference type="EMBL" id="KAK3315210.1"/>
    </source>
</evidence>
<gene>
    <name evidence="2" type="ORF">B0H66DRAFT_336669</name>
</gene>
<reference evidence="2" key="2">
    <citation type="submission" date="2023-06" db="EMBL/GenBank/DDBJ databases">
        <authorList>
            <consortium name="Lawrence Berkeley National Laboratory"/>
            <person name="Haridas S."/>
            <person name="Hensen N."/>
            <person name="Bonometti L."/>
            <person name="Westerberg I."/>
            <person name="Brannstrom I.O."/>
            <person name="Guillou S."/>
            <person name="Cros-Aarteil S."/>
            <person name="Calhoun S."/>
            <person name="Kuo A."/>
            <person name="Mondo S."/>
            <person name="Pangilinan J."/>
            <person name="Riley R."/>
            <person name="Labutti K."/>
            <person name="Andreopoulos B."/>
            <person name="Lipzen A."/>
            <person name="Chen C."/>
            <person name="Yanf M."/>
            <person name="Daum C."/>
            <person name="Ng V."/>
            <person name="Clum A."/>
            <person name="Steindorff A."/>
            <person name="Ohm R."/>
            <person name="Martin F."/>
            <person name="Silar P."/>
            <person name="Natvig D."/>
            <person name="Lalanne C."/>
            <person name="Gautier V."/>
            <person name="Ament-Velasquez S.L."/>
            <person name="Kruys A."/>
            <person name="Hutchinson M.I."/>
            <person name="Powell A.J."/>
            <person name="Barry K."/>
            <person name="Miller A.N."/>
            <person name="Grigoriev I.V."/>
            <person name="Debuchy R."/>
            <person name="Gladieux P."/>
            <person name="Thoren M.H."/>
            <person name="Johannesson H."/>
        </authorList>
    </citation>
    <scope>NUCLEOTIDE SEQUENCE</scope>
    <source>
        <strain evidence="2">CBS 118394</strain>
    </source>
</reference>
<accession>A0AAE0HYH6</accession>
<feature type="compositionally biased region" description="Low complexity" evidence="1">
    <location>
        <begin position="35"/>
        <end position="51"/>
    </location>
</feature>
<organism evidence="2 3">
    <name type="scientific">Apodospora peruviana</name>
    <dbReference type="NCBI Taxonomy" id="516989"/>
    <lineage>
        <taxon>Eukaryota</taxon>
        <taxon>Fungi</taxon>
        <taxon>Dikarya</taxon>
        <taxon>Ascomycota</taxon>
        <taxon>Pezizomycotina</taxon>
        <taxon>Sordariomycetes</taxon>
        <taxon>Sordariomycetidae</taxon>
        <taxon>Sordariales</taxon>
        <taxon>Lasiosphaeriaceae</taxon>
        <taxon>Apodospora</taxon>
    </lineage>
</organism>
<keyword evidence="3" id="KW-1185">Reference proteome</keyword>
<comment type="caution">
    <text evidence="2">The sequence shown here is derived from an EMBL/GenBank/DDBJ whole genome shotgun (WGS) entry which is preliminary data.</text>
</comment>
<name>A0AAE0HYH6_9PEZI</name>
<sequence>MRQPFKASCSVAVSVRASATWTGTQSDNSFDRSSSRSSSGPSRRTSSSHGSYLGGRNAVWHGPLSFQWPFQSSNKSSSPQRTCPARSLDMEAGIKATAIASRVPRATACCSGTYWAPCAVLPSATPFYILRCTALDVILKSLPSSKVACSHDVGLGALNKHIEKHPYLAFPPNGAKASSQCIHRIARTWLGERGTQR</sequence>
<dbReference type="Proteomes" id="UP001283341">
    <property type="component" value="Unassembled WGS sequence"/>
</dbReference>
<feature type="region of interest" description="Disordered" evidence="1">
    <location>
        <begin position="22"/>
        <end position="51"/>
    </location>
</feature>
<dbReference type="EMBL" id="JAUEDM010000006">
    <property type="protein sequence ID" value="KAK3315210.1"/>
    <property type="molecule type" value="Genomic_DNA"/>
</dbReference>